<dbReference type="EMBL" id="LXEQ01000057">
    <property type="protein sequence ID" value="OAT25169.1"/>
    <property type="molecule type" value="Genomic_DNA"/>
</dbReference>
<keyword evidence="2" id="KW-1185">Reference proteome</keyword>
<evidence type="ECO:0000313" key="2">
    <source>
        <dbReference type="Proteomes" id="UP000078407"/>
    </source>
</evidence>
<name>A0ABX2W3I9_9ENTR</name>
<evidence type="ECO:0000313" key="1">
    <source>
        <dbReference type="EMBL" id="OAT25169.1"/>
    </source>
</evidence>
<protein>
    <submittedName>
        <fullName evidence="1">Uncharacterized protein</fullName>
    </submittedName>
</protein>
<reference evidence="1 2" key="1">
    <citation type="submission" date="2016-04" db="EMBL/GenBank/DDBJ databases">
        <title>ATOL: Assembling a taxonomically balanced genome-scale reconstruction of the evolutionary history of the Enterobacteriaceae.</title>
        <authorList>
            <person name="Plunkett G.III."/>
            <person name="Neeno-Eckwall E.C."/>
            <person name="Glasner J.D."/>
            <person name="Perna N.T."/>
        </authorList>
    </citation>
    <scope>NUCLEOTIDE SEQUENCE [LARGE SCALE GENOMIC DNA]</scope>
    <source>
        <strain evidence="1 2">ATCC 51602</strain>
    </source>
</reference>
<sequence>MDGQGETIIGSSKLFPARMLPYTPYNQTQSELTNDDLLLQVWGVLISDMQAIAT</sequence>
<dbReference type="Proteomes" id="UP000078407">
    <property type="component" value="Unassembled WGS sequence"/>
</dbReference>
<proteinExistence type="predicted"/>
<organism evidence="1 2">
    <name type="scientific">Buttiauxella ferragutiae ATCC 51602</name>
    <dbReference type="NCBI Taxonomy" id="1354252"/>
    <lineage>
        <taxon>Bacteria</taxon>
        <taxon>Pseudomonadati</taxon>
        <taxon>Pseudomonadota</taxon>
        <taxon>Gammaproteobacteria</taxon>
        <taxon>Enterobacterales</taxon>
        <taxon>Enterobacteriaceae</taxon>
        <taxon>Buttiauxella</taxon>
    </lineage>
</organism>
<comment type="caution">
    <text evidence="1">The sequence shown here is derived from an EMBL/GenBank/DDBJ whole genome shotgun (WGS) entry which is preliminary data.</text>
</comment>
<accession>A0ABX2W3I9</accession>
<gene>
    <name evidence="1" type="ORF">M976_03931</name>
</gene>